<dbReference type="InterPro" id="IPR036938">
    <property type="entry name" value="PAP2/HPO_sf"/>
</dbReference>
<dbReference type="Proteomes" id="UP000661077">
    <property type="component" value="Unassembled WGS sequence"/>
</dbReference>
<evidence type="ECO:0000256" key="1">
    <source>
        <dbReference type="SAM" id="Phobius"/>
    </source>
</evidence>
<feature type="transmembrane region" description="Helical" evidence="1">
    <location>
        <begin position="174"/>
        <end position="193"/>
    </location>
</feature>
<keyword evidence="1" id="KW-0812">Transmembrane</keyword>
<accession>A0ABS1WY64</accession>
<feature type="transmembrane region" description="Helical" evidence="1">
    <location>
        <begin position="63"/>
        <end position="83"/>
    </location>
</feature>
<feature type="domain" description="Phosphatidic acid phosphatase type 2/haloperoxidase" evidence="2">
    <location>
        <begin position="94"/>
        <end position="223"/>
    </location>
</feature>
<reference evidence="3 4" key="1">
    <citation type="journal article" date="2021" name="Int. J. Syst. Evol. Microbiol.">
        <title>Steroidobacter gossypii sp. nov., isolated from soil of cotton cropping field.</title>
        <authorList>
            <person name="Huang R."/>
            <person name="Yang S."/>
            <person name="Zhen C."/>
            <person name="Liu W."/>
        </authorList>
    </citation>
    <scope>NUCLEOTIDE SEQUENCE [LARGE SCALE GENOMIC DNA]</scope>
    <source>
        <strain evidence="3 4">S1-65</strain>
    </source>
</reference>
<dbReference type="InterPro" id="IPR000326">
    <property type="entry name" value="PAP2/HPO"/>
</dbReference>
<evidence type="ECO:0000313" key="3">
    <source>
        <dbReference type="EMBL" id="MBM0105908.1"/>
    </source>
</evidence>
<dbReference type="CDD" id="cd03396">
    <property type="entry name" value="PAP2_like_6"/>
    <property type="match status" value="1"/>
</dbReference>
<evidence type="ECO:0000259" key="2">
    <source>
        <dbReference type="Pfam" id="PF01569"/>
    </source>
</evidence>
<protein>
    <submittedName>
        <fullName evidence="3">Phosphatase PAP2 family protein</fullName>
    </submittedName>
</protein>
<name>A0ABS1WY64_9GAMM</name>
<dbReference type="EMBL" id="JAEVLS010000003">
    <property type="protein sequence ID" value="MBM0105908.1"/>
    <property type="molecule type" value="Genomic_DNA"/>
</dbReference>
<feature type="transmembrane region" description="Helical" evidence="1">
    <location>
        <begin position="95"/>
        <end position="114"/>
    </location>
</feature>
<evidence type="ECO:0000313" key="4">
    <source>
        <dbReference type="Proteomes" id="UP000661077"/>
    </source>
</evidence>
<proteinExistence type="predicted"/>
<comment type="caution">
    <text evidence="3">The sequence shown here is derived from an EMBL/GenBank/DDBJ whole genome shotgun (WGS) entry which is preliminary data.</text>
</comment>
<feature type="transmembrane region" description="Helical" evidence="1">
    <location>
        <begin position="205"/>
        <end position="228"/>
    </location>
</feature>
<dbReference type="RefSeq" id="WP_203167984.1">
    <property type="nucleotide sequence ID" value="NZ_JAEVLS010000003.1"/>
</dbReference>
<keyword evidence="1" id="KW-1133">Transmembrane helix</keyword>
<organism evidence="3 4">
    <name type="scientific">Steroidobacter gossypii</name>
    <dbReference type="NCBI Taxonomy" id="2805490"/>
    <lineage>
        <taxon>Bacteria</taxon>
        <taxon>Pseudomonadati</taxon>
        <taxon>Pseudomonadota</taxon>
        <taxon>Gammaproteobacteria</taxon>
        <taxon>Steroidobacterales</taxon>
        <taxon>Steroidobacteraceae</taxon>
        <taxon>Steroidobacter</taxon>
    </lineage>
</organism>
<keyword evidence="4" id="KW-1185">Reference proteome</keyword>
<keyword evidence="1" id="KW-0472">Membrane</keyword>
<dbReference type="SUPFAM" id="SSF48317">
    <property type="entry name" value="Acid phosphatase/Vanadium-dependent haloperoxidase"/>
    <property type="match status" value="1"/>
</dbReference>
<sequence length="243" mass="26889">MSNATFYWRHLRTPLALFAILAPLFAVSTADLAIAHALFFDESRSRWIGATSWWTNELIHRDGAWLIRTIAALALSLWAATWLAPQWRAARRPALYFFVSVVLSVGLVGLLKALTNVSCPRELAEFGGAFPYLHLFEHRPVGLGHGRCFPAAHASSGYSLLALYFMLRERSARAASIALASAVALGLTFGLAQQSRGAHFMSHDMWSAMIVWTVALSLYSFVFQACLWDSEAHPSAGTPPRWP</sequence>
<feature type="transmembrane region" description="Helical" evidence="1">
    <location>
        <begin position="149"/>
        <end position="167"/>
    </location>
</feature>
<dbReference type="Pfam" id="PF01569">
    <property type="entry name" value="PAP2"/>
    <property type="match status" value="1"/>
</dbReference>
<gene>
    <name evidence="3" type="ORF">JM946_14345</name>
</gene>